<name>A0A5N6F0S8_9EURO</name>
<keyword evidence="4" id="KW-1185">Reference proteome</keyword>
<dbReference type="EMBL" id="ML733412">
    <property type="protein sequence ID" value="KAB8222410.1"/>
    <property type="molecule type" value="Genomic_DNA"/>
</dbReference>
<evidence type="ECO:0000313" key="3">
    <source>
        <dbReference type="EMBL" id="KAB8222410.1"/>
    </source>
</evidence>
<evidence type="ECO:0000256" key="1">
    <source>
        <dbReference type="SAM" id="MobiDB-lite"/>
    </source>
</evidence>
<dbReference type="InterPro" id="IPR046539">
    <property type="entry name" value="DUF6604"/>
</dbReference>
<gene>
    <name evidence="3" type="ORF">BDV33DRAFT_201398</name>
</gene>
<dbReference type="Proteomes" id="UP000326799">
    <property type="component" value="Unassembled WGS sequence"/>
</dbReference>
<dbReference type="Pfam" id="PF20253">
    <property type="entry name" value="DUF6604"/>
    <property type="match status" value="2"/>
</dbReference>
<proteinExistence type="predicted"/>
<feature type="domain" description="DUF6604" evidence="2">
    <location>
        <begin position="12"/>
        <end position="200"/>
    </location>
</feature>
<reference evidence="3 4" key="1">
    <citation type="submission" date="2019-04" db="EMBL/GenBank/DDBJ databases">
        <title>Fungal friends and foes A comparative genomics study of 23 Aspergillus species from section Flavi.</title>
        <authorList>
            <consortium name="DOE Joint Genome Institute"/>
            <person name="Kjaerbolling I."/>
            <person name="Vesth T.C."/>
            <person name="Frisvad J.C."/>
            <person name="Nybo J.L."/>
            <person name="Theobald S."/>
            <person name="Kildgaard S."/>
            <person name="Petersen T.I."/>
            <person name="Kuo A."/>
            <person name="Sato A."/>
            <person name="Lyhne E.K."/>
            <person name="Kogle M.E."/>
            <person name="Wiebenga A."/>
            <person name="Kun R.S."/>
            <person name="Lubbers R.J."/>
            <person name="Makela M.R."/>
            <person name="Barry K."/>
            <person name="Chovatia M."/>
            <person name="Clum A."/>
            <person name="Daum C."/>
            <person name="Haridas S."/>
            <person name="He G."/>
            <person name="LaButti K."/>
            <person name="Lipzen A."/>
            <person name="Mondo S."/>
            <person name="Pangilinan J."/>
            <person name="Riley R."/>
            <person name="Salamov A."/>
            <person name="Simmons B.A."/>
            <person name="Magnuson J.K."/>
            <person name="Henrissat B."/>
            <person name="Mortensen U.H."/>
            <person name="Larsen T.O."/>
            <person name="De vries R.P."/>
            <person name="Grigoriev I.V."/>
            <person name="Machida M."/>
            <person name="Baker S.E."/>
            <person name="Andersen M.R."/>
        </authorList>
    </citation>
    <scope>NUCLEOTIDE SEQUENCE [LARGE SCALE GENOMIC DNA]</scope>
    <source>
        <strain evidence="3 4">CBS 126849</strain>
    </source>
</reference>
<organism evidence="3 4">
    <name type="scientific">Aspergillus novoparasiticus</name>
    <dbReference type="NCBI Taxonomy" id="986946"/>
    <lineage>
        <taxon>Eukaryota</taxon>
        <taxon>Fungi</taxon>
        <taxon>Dikarya</taxon>
        <taxon>Ascomycota</taxon>
        <taxon>Pezizomycotina</taxon>
        <taxon>Eurotiomycetes</taxon>
        <taxon>Eurotiomycetidae</taxon>
        <taxon>Eurotiales</taxon>
        <taxon>Aspergillaceae</taxon>
        <taxon>Aspergillus</taxon>
        <taxon>Aspergillus subgen. Circumdati</taxon>
    </lineage>
</organism>
<protein>
    <recommendedName>
        <fullName evidence="2">DUF6604 domain-containing protein</fullName>
    </recommendedName>
</protein>
<dbReference type="PANTHER" id="PTHR38795">
    <property type="entry name" value="DUF6604 DOMAIN-CONTAINING PROTEIN"/>
    <property type="match status" value="1"/>
</dbReference>
<accession>A0A5N6F0S8</accession>
<feature type="compositionally biased region" description="Basic residues" evidence="1">
    <location>
        <begin position="50"/>
        <end position="61"/>
    </location>
</feature>
<feature type="domain" description="DUF6604" evidence="2">
    <location>
        <begin position="201"/>
        <end position="237"/>
    </location>
</feature>
<evidence type="ECO:0000259" key="2">
    <source>
        <dbReference type="Pfam" id="PF20253"/>
    </source>
</evidence>
<evidence type="ECO:0000313" key="4">
    <source>
        <dbReference type="Proteomes" id="UP000326799"/>
    </source>
</evidence>
<dbReference type="AlphaFoldDB" id="A0A5N6F0S8"/>
<feature type="region of interest" description="Disordered" evidence="1">
    <location>
        <begin position="42"/>
        <end position="61"/>
    </location>
</feature>
<sequence length="742" mass="85132">MLSELLTSSYLQCKEDTNAVASWLACTAKRCGYAMDQLKQTAKEEPSGRLKGKARKQAKSKKSSATTIDTIAIKDFVSLAEWIARDHRSPIHVPSSFVTALERAIRTRRRHGDYLAHKSKSAEEGHAYFIGIIERIHETFRPRFPREFLGTGDDDSKKTKINRFKGLEVQEPSKEFLQLRNLPTAVRMSSVGSEANYQAEQCRIWTKHSPHSYDVVAASLMTNTALDLARRLENDAKPLFDQFGEPKEMLTVTYLALCSEKGEDPAFREHHGDDMNLCMWEVSSGIFWPVYQALQSFVLMDPTSDRTKKTAREKLAEDKTILTENLGEFALLCMRVPKMVYLDIHHVLREYITCGYADLETTARQVSNSTELNFERHKSLRVATWPRSNDLVFKDIQQAINYWVRYDPLIEAKAKLNRPLSEPFKFWRSHPLLCGLITYHFKIRFQEASVAFVSAWGSLLYTYHLYNAARQEKLHQGEWLDIDLIMALQDGVLVGDLPWTPEDHLKRFTLSMGYSASAYAKNKRRISPQASTHGPRGLQELAPVAQMFRARYCDGSGQTEWTRVDIEKVVSKSEWTDYENGLSESTQGLSLSSNGRKQQASIYSTGDTHRQLNTVELLEHLRNALQEETLELSFPYLALHRMCWLLLRRIDERCRQHLQRMFGFEYIEHENQLPFVVGYILMAATETRQVGNLLKPRNSDQATSRSLDEAAFVMEGYIEYGGNFSCRLLETHNIVVGEDDED</sequence>
<dbReference type="PANTHER" id="PTHR38795:SF1">
    <property type="entry name" value="DUF6604 DOMAIN-CONTAINING PROTEIN"/>
    <property type="match status" value="1"/>
</dbReference>